<dbReference type="NCBIfam" id="TIGR02666">
    <property type="entry name" value="moaA"/>
    <property type="match status" value="1"/>
</dbReference>
<dbReference type="PROSITE" id="PS51918">
    <property type="entry name" value="RADICAL_SAM"/>
    <property type="match status" value="1"/>
</dbReference>
<feature type="binding site" evidence="12">
    <location>
        <position position="132"/>
    </location>
    <ligand>
        <name>S-adenosyl-L-methionine</name>
        <dbReference type="ChEBI" id="CHEBI:59789"/>
    </ligand>
</feature>
<evidence type="ECO:0000256" key="12">
    <source>
        <dbReference type="HAMAP-Rule" id="MF_01225"/>
    </source>
</evidence>
<comment type="catalytic activity">
    <reaction evidence="11 12">
        <text>GTP + AH2 + S-adenosyl-L-methionine = (8S)-3',8-cyclo-7,8-dihydroguanosine 5'-triphosphate + 5'-deoxyadenosine + L-methionine + A + H(+)</text>
        <dbReference type="Rhea" id="RHEA:49576"/>
        <dbReference type="ChEBI" id="CHEBI:13193"/>
        <dbReference type="ChEBI" id="CHEBI:15378"/>
        <dbReference type="ChEBI" id="CHEBI:17319"/>
        <dbReference type="ChEBI" id="CHEBI:17499"/>
        <dbReference type="ChEBI" id="CHEBI:37565"/>
        <dbReference type="ChEBI" id="CHEBI:57844"/>
        <dbReference type="ChEBI" id="CHEBI:59789"/>
        <dbReference type="ChEBI" id="CHEBI:131766"/>
        <dbReference type="EC" id="4.1.99.22"/>
    </reaction>
</comment>
<keyword evidence="6 12" id="KW-0408">Iron</keyword>
<evidence type="ECO:0000256" key="1">
    <source>
        <dbReference type="ARBA" id="ARBA00012167"/>
    </source>
</evidence>
<dbReference type="Pfam" id="PF04055">
    <property type="entry name" value="Radical_SAM"/>
    <property type="match status" value="1"/>
</dbReference>
<feature type="binding site" evidence="12">
    <location>
        <position position="38"/>
    </location>
    <ligand>
        <name>[4Fe-4S] cluster</name>
        <dbReference type="ChEBI" id="CHEBI:49883"/>
        <label>1</label>
        <note>4Fe-4S-S-AdoMet</note>
    </ligand>
</feature>
<dbReference type="OrthoDB" id="9763993at2"/>
<feature type="binding site" evidence="12">
    <location>
        <position position="269"/>
    </location>
    <ligand>
        <name>[4Fe-4S] cluster</name>
        <dbReference type="ChEBI" id="CHEBI:49883"/>
        <label>2</label>
        <note>4Fe-4S-substrate</note>
    </ligand>
</feature>
<dbReference type="SFLD" id="SFLDS00029">
    <property type="entry name" value="Radical_SAM"/>
    <property type="match status" value="1"/>
</dbReference>
<sequence>MANESDKDAPFVGELVDREKRHLNYLRVSITDRCNLRCLYCAPEGRIPKLNHDDILSYEEILRLVRIGIRLGIRKIRITGGEPLVRKGAVDLLRRLVALRELEDVSLTTNGVLLASKAQEIYDAGVRRINISLDSLVPEKFAQITGYDRFEQVWAGIERAREIGFSPIKINVVAMRGINDDEILDFGRLSINRPFHIRFIEYMPIGNSRTNSRDQILTPEIQNKISMLGDLIPVENHCHDGPARRYRLAGALGEIGFISALSQHFCSRCNRLRLTADGKLRACLLSDRHEPLKELLRGGASDEALAEIFRIAVRQKAARHHLALNGSPTVNDQMQGIGG</sequence>
<evidence type="ECO:0000256" key="10">
    <source>
        <dbReference type="ARBA" id="ARBA00023239"/>
    </source>
</evidence>
<dbReference type="CDD" id="cd21117">
    <property type="entry name" value="Twitch_MoaA"/>
    <property type="match status" value="1"/>
</dbReference>
<feature type="binding site" evidence="12">
    <location>
        <position position="27"/>
    </location>
    <ligand>
        <name>GTP</name>
        <dbReference type="ChEBI" id="CHEBI:37565"/>
    </ligand>
</feature>
<evidence type="ECO:0000313" key="15">
    <source>
        <dbReference type="Proteomes" id="UP000427769"/>
    </source>
</evidence>
<dbReference type="SFLD" id="SFLDG01067">
    <property type="entry name" value="SPASM/twitch_domain_containing"/>
    <property type="match status" value="1"/>
</dbReference>
<evidence type="ECO:0000256" key="2">
    <source>
        <dbReference type="ARBA" id="ARBA00022485"/>
    </source>
</evidence>
<dbReference type="SMART" id="SM00729">
    <property type="entry name" value="Elp3"/>
    <property type="match status" value="1"/>
</dbReference>
<feature type="binding site" evidence="12">
    <location>
        <position position="81"/>
    </location>
    <ligand>
        <name>S-adenosyl-L-methionine</name>
        <dbReference type="ChEBI" id="CHEBI:59789"/>
    </ligand>
</feature>
<evidence type="ECO:0000256" key="9">
    <source>
        <dbReference type="ARBA" id="ARBA00023150"/>
    </source>
</evidence>
<dbReference type="EC" id="4.1.99.22" evidence="1 12"/>
<keyword evidence="10 12" id="KW-0456">Lyase</keyword>
<dbReference type="GO" id="GO:0005525">
    <property type="term" value="F:GTP binding"/>
    <property type="evidence" value="ECO:0007669"/>
    <property type="project" value="UniProtKB-UniRule"/>
</dbReference>
<dbReference type="InterPro" id="IPR040064">
    <property type="entry name" value="MoaA-like"/>
</dbReference>
<dbReference type="InterPro" id="IPR013483">
    <property type="entry name" value="MoaA"/>
</dbReference>
<dbReference type="InterPro" id="IPR058240">
    <property type="entry name" value="rSAM_sf"/>
</dbReference>
<feature type="binding site" evidence="12">
    <location>
        <position position="108"/>
    </location>
    <ligand>
        <name>GTP</name>
        <dbReference type="ChEBI" id="CHEBI:37565"/>
    </ligand>
</feature>
<dbReference type="InterPro" id="IPR050105">
    <property type="entry name" value="MoCo_biosynth_MoaA/MoaC"/>
</dbReference>
<dbReference type="PANTHER" id="PTHR22960:SF0">
    <property type="entry name" value="MOLYBDENUM COFACTOR BIOSYNTHESIS PROTEIN 1"/>
    <property type="match status" value="1"/>
</dbReference>
<evidence type="ECO:0000256" key="8">
    <source>
        <dbReference type="ARBA" id="ARBA00023134"/>
    </source>
</evidence>
<feature type="binding site" evidence="12">
    <location>
        <position position="266"/>
    </location>
    <ligand>
        <name>[4Fe-4S] cluster</name>
        <dbReference type="ChEBI" id="CHEBI:49883"/>
        <label>2</label>
        <note>4Fe-4S-substrate</note>
    </ligand>
</feature>
<protein>
    <recommendedName>
        <fullName evidence="1 12">GTP 3',8-cyclase</fullName>
        <ecNumber evidence="1 12">4.1.99.22</ecNumber>
    </recommendedName>
    <alternativeName>
        <fullName evidence="12">Molybdenum cofactor biosynthesis protein A</fullName>
    </alternativeName>
</protein>
<dbReference type="SUPFAM" id="SSF102114">
    <property type="entry name" value="Radical SAM enzymes"/>
    <property type="match status" value="1"/>
</dbReference>
<dbReference type="InterPro" id="IPR006638">
    <property type="entry name" value="Elp3/MiaA/NifB-like_rSAM"/>
</dbReference>
<feature type="binding site" evidence="12">
    <location>
        <begin position="271"/>
        <end position="273"/>
    </location>
    <ligand>
        <name>GTP</name>
        <dbReference type="ChEBI" id="CHEBI:37565"/>
    </ligand>
</feature>
<dbReference type="InterPro" id="IPR010505">
    <property type="entry name" value="MoaA_twitch"/>
</dbReference>
<dbReference type="Gene3D" id="3.20.20.70">
    <property type="entry name" value="Aldolase class I"/>
    <property type="match status" value="1"/>
</dbReference>
<keyword evidence="8 12" id="KW-0342">GTP-binding</keyword>
<evidence type="ECO:0000256" key="6">
    <source>
        <dbReference type="ARBA" id="ARBA00023004"/>
    </source>
</evidence>
<feature type="binding site" evidence="12">
    <location>
        <position position="77"/>
    </location>
    <ligand>
        <name>GTP</name>
        <dbReference type="ChEBI" id="CHEBI:37565"/>
    </ligand>
</feature>
<evidence type="ECO:0000259" key="13">
    <source>
        <dbReference type="PROSITE" id="PS51918"/>
    </source>
</evidence>
<dbReference type="GO" id="GO:0051539">
    <property type="term" value="F:4 iron, 4 sulfur cluster binding"/>
    <property type="evidence" value="ECO:0007669"/>
    <property type="project" value="UniProtKB-UniRule"/>
</dbReference>
<dbReference type="SFLD" id="SFLDG01383">
    <property type="entry name" value="cyclic_pyranopterin_phosphate"/>
    <property type="match status" value="1"/>
</dbReference>
<dbReference type="SFLD" id="SFLDG01386">
    <property type="entry name" value="main_SPASM_domain-containing"/>
    <property type="match status" value="1"/>
</dbReference>
<feature type="binding site" evidence="12">
    <location>
        <position position="283"/>
    </location>
    <ligand>
        <name>[4Fe-4S] cluster</name>
        <dbReference type="ChEBI" id="CHEBI:49883"/>
        <label>2</label>
        <note>4Fe-4S-substrate</note>
    </ligand>
</feature>
<evidence type="ECO:0000256" key="11">
    <source>
        <dbReference type="ARBA" id="ARBA00048697"/>
    </source>
</evidence>
<organism evidence="14 15">
    <name type="scientific">Desulfosarcina widdelii</name>
    <dbReference type="NCBI Taxonomy" id="947919"/>
    <lineage>
        <taxon>Bacteria</taxon>
        <taxon>Pseudomonadati</taxon>
        <taxon>Thermodesulfobacteriota</taxon>
        <taxon>Desulfobacteria</taxon>
        <taxon>Desulfobacterales</taxon>
        <taxon>Desulfosarcinaceae</taxon>
        <taxon>Desulfosarcina</taxon>
    </lineage>
</organism>
<dbReference type="InterPro" id="IPR013785">
    <property type="entry name" value="Aldolase_TIM"/>
</dbReference>
<keyword evidence="7 12" id="KW-0411">Iron-sulfur</keyword>
<comment type="subunit">
    <text evidence="12">Monomer and homodimer.</text>
</comment>
<dbReference type="GO" id="GO:1904047">
    <property type="term" value="F:S-adenosyl-L-methionine binding"/>
    <property type="evidence" value="ECO:0007669"/>
    <property type="project" value="UniProtKB-UniRule"/>
</dbReference>
<dbReference type="NCBIfam" id="NF001199">
    <property type="entry name" value="PRK00164.2-1"/>
    <property type="match status" value="1"/>
</dbReference>
<dbReference type="HAMAP" id="MF_01225_B">
    <property type="entry name" value="MoaA_B"/>
    <property type="match status" value="1"/>
</dbReference>
<keyword evidence="4 12" id="KW-0479">Metal-binding</keyword>
<feature type="domain" description="Radical SAM core" evidence="13">
    <location>
        <begin position="18"/>
        <end position="243"/>
    </location>
</feature>
<keyword evidence="9 12" id="KW-0501">Molybdenum cofactor biosynthesis</keyword>
<reference evidence="14 15" key="1">
    <citation type="submission" date="2019-11" db="EMBL/GenBank/DDBJ databases">
        <title>Comparative genomics of hydrocarbon-degrading Desulfosarcina strains.</title>
        <authorList>
            <person name="Watanabe M."/>
            <person name="Kojima H."/>
            <person name="Fukui M."/>
        </authorList>
    </citation>
    <scope>NUCLEOTIDE SEQUENCE [LARGE SCALE GENOMIC DNA]</scope>
    <source>
        <strain evidence="14 15">PP31</strain>
    </source>
</reference>
<keyword evidence="3 12" id="KW-0949">S-adenosyl-L-methionine</keyword>
<feature type="binding site" evidence="12">
    <location>
        <position position="41"/>
    </location>
    <ligand>
        <name>[4Fe-4S] cluster</name>
        <dbReference type="ChEBI" id="CHEBI:49883"/>
        <label>1</label>
        <note>4Fe-4S-S-AdoMet</note>
    </ligand>
</feature>
<feature type="binding site" evidence="12">
    <location>
        <position position="34"/>
    </location>
    <ligand>
        <name>[4Fe-4S] cluster</name>
        <dbReference type="ChEBI" id="CHEBI:49883"/>
        <label>1</label>
        <note>4Fe-4S-S-AdoMet</note>
    </ligand>
</feature>
<dbReference type="AlphaFoldDB" id="A0A5K7ZD16"/>
<dbReference type="Proteomes" id="UP000427769">
    <property type="component" value="Chromosome"/>
</dbReference>
<keyword evidence="5 12" id="KW-0547">Nucleotide-binding</keyword>
<feature type="binding site" evidence="12">
    <location>
        <position position="203"/>
    </location>
    <ligand>
        <name>S-adenosyl-L-methionine</name>
        <dbReference type="ChEBI" id="CHEBI:59789"/>
    </ligand>
</feature>
<dbReference type="PROSITE" id="PS01305">
    <property type="entry name" value="MOAA_NIFB_PQQE"/>
    <property type="match status" value="1"/>
</dbReference>
<evidence type="ECO:0000313" key="14">
    <source>
        <dbReference type="EMBL" id="BBO79028.1"/>
    </source>
</evidence>
<comment type="pathway">
    <text evidence="12">Cofactor biosynthesis; molybdopterin biosynthesis.</text>
</comment>
<evidence type="ECO:0000256" key="5">
    <source>
        <dbReference type="ARBA" id="ARBA00022741"/>
    </source>
</evidence>
<dbReference type="GO" id="GO:0061798">
    <property type="term" value="F:GTP 3',8'-cyclase activity"/>
    <property type="evidence" value="ECO:0007669"/>
    <property type="project" value="UniProtKB-UniRule"/>
</dbReference>
<dbReference type="EMBL" id="AP021875">
    <property type="protein sequence ID" value="BBO79028.1"/>
    <property type="molecule type" value="Genomic_DNA"/>
</dbReference>
<accession>A0A5K7ZD16</accession>
<keyword evidence="15" id="KW-1185">Reference proteome</keyword>
<dbReference type="UniPathway" id="UPA00344"/>
<dbReference type="InterPro" id="IPR000385">
    <property type="entry name" value="MoaA_NifB_PqqE_Fe-S-bd_CS"/>
</dbReference>
<dbReference type="CDD" id="cd01335">
    <property type="entry name" value="Radical_SAM"/>
    <property type="match status" value="1"/>
</dbReference>
<dbReference type="GO" id="GO:0006777">
    <property type="term" value="P:Mo-molybdopterin cofactor biosynthetic process"/>
    <property type="evidence" value="ECO:0007669"/>
    <property type="project" value="UniProtKB-UniRule"/>
</dbReference>
<comment type="function">
    <text evidence="12">Catalyzes the cyclization of GTP to (8S)-3',8-cyclo-7,8-dihydroguanosine 5'-triphosphate.</text>
</comment>
<gene>
    <name evidence="14" type="primary">moaA_2</name>
    <name evidence="12" type="synonym">moaA</name>
    <name evidence="14" type="ORF">DSCW_64450</name>
</gene>
<keyword evidence="2 12" id="KW-0004">4Fe-4S</keyword>
<comment type="similarity">
    <text evidence="12">Belongs to the radical SAM superfamily. MoaA family.</text>
</comment>
<dbReference type="InterPro" id="IPR007197">
    <property type="entry name" value="rSAM"/>
</dbReference>
<dbReference type="GO" id="GO:0061799">
    <property type="term" value="F:cyclic pyranopterin monophosphate synthase activity"/>
    <property type="evidence" value="ECO:0007669"/>
    <property type="project" value="TreeGrafter"/>
</dbReference>
<feature type="binding site" evidence="12">
    <location>
        <position position="40"/>
    </location>
    <ligand>
        <name>S-adenosyl-L-methionine</name>
        <dbReference type="ChEBI" id="CHEBI:59789"/>
    </ligand>
</feature>
<evidence type="ECO:0000256" key="4">
    <source>
        <dbReference type="ARBA" id="ARBA00022723"/>
    </source>
</evidence>
<dbReference type="KEGG" id="dwd:DSCW_64450"/>
<dbReference type="Pfam" id="PF06463">
    <property type="entry name" value="Mob_synth_C"/>
    <property type="match status" value="1"/>
</dbReference>
<name>A0A5K7ZD16_9BACT</name>
<dbReference type="GO" id="GO:0046872">
    <property type="term" value="F:metal ion binding"/>
    <property type="evidence" value="ECO:0007669"/>
    <property type="project" value="UniProtKB-KW"/>
</dbReference>
<evidence type="ECO:0000256" key="7">
    <source>
        <dbReference type="ARBA" id="ARBA00023014"/>
    </source>
</evidence>
<feature type="binding site" evidence="12">
    <location>
        <position position="169"/>
    </location>
    <ligand>
        <name>GTP</name>
        <dbReference type="ChEBI" id="CHEBI:37565"/>
    </ligand>
</feature>
<dbReference type="PANTHER" id="PTHR22960">
    <property type="entry name" value="MOLYBDOPTERIN COFACTOR SYNTHESIS PROTEIN A"/>
    <property type="match status" value="1"/>
</dbReference>
<evidence type="ECO:0000256" key="3">
    <source>
        <dbReference type="ARBA" id="ARBA00022691"/>
    </source>
</evidence>
<dbReference type="RefSeq" id="WP_155307599.1">
    <property type="nucleotide sequence ID" value="NZ_AP021875.1"/>
</dbReference>
<comment type="cofactor">
    <cofactor evidence="12">
        <name>[4Fe-4S] cluster</name>
        <dbReference type="ChEBI" id="CHEBI:49883"/>
    </cofactor>
    <text evidence="12">Binds 2 [4Fe-4S] clusters. Binds 1 [4Fe-4S] cluster coordinated with 3 cysteines and an exchangeable S-adenosyl-L-methionine and 1 [4Fe-4S] cluster coordinated with 3 cysteines and the GTP-derived substrate.</text>
</comment>
<proteinExistence type="inferred from homology"/>